<keyword evidence="1" id="KW-0472">Membrane</keyword>
<dbReference type="InterPro" id="IPR032466">
    <property type="entry name" value="Metal_Hydrolase"/>
</dbReference>
<keyword evidence="4" id="KW-1185">Reference proteome</keyword>
<gene>
    <name evidence="3" type="ORF">L0668_03530</name>
</gene>
<dbReference type="Gene3D" id="3.20.20.140">
    <property type="entry name" value="Metal-dependent hydrolases"/>
    <property type="match status" value="1"/>
</dbReference>
<dbReference type="Proteomes" id="UP001521137">
    <property type="component" value="Unassembled WGS sequence"/>
</dbReference>
<accession>A0ABS9D3F6</accession>
<dbReference type="SUPFAM" id="SSF51338">
    <property type="entry name" value="Composite domain of metallo-dependent hydrolases"/>
    <property type="match status" value="1"/>
</dbReference>
<dbReference type="EMBL" id="JAKGAS010000002">
    <property type="protein sequence ID" value="MCF2947164.1"/>
    <property type="molecule type" value="Genomic_DNA"/>
</dbReference>
<dbReference type="SUPFAM" id="SSF51556">
    <property type="entry name" value="Metallo-dependent hydrolases"/>
    <property type="match status" value="1"/>
</dbReference>
<name>A0ABS9D3F6_9ALTE</name>
<dbReference type="InterPro" id="IPR011059">
    <property type="entry name" value="Metal-dep_hydrolase_composite"/>
</dbReference>
<dbReference type="Pfam" id="PF07969">
    <property type="entry name" value="Amidohydro_3"/>
    <property type="match status" value="1"/>
</dbReference>
<proteinExistence type="predicted"/>
<evidence type="ECO:0000313" key="3">
    <source>
        <dbReference type="EMBL" id="MCF2947164.1"/>
    </source>
</evidence>
<dbReference type="InterPro" id="IPR051781">
    <property type="entry name" value="Metallo-dep_Hydrolase"/>
</dbReference>
<sequence>MTNKSFYNPALHYHVKIFLMVSAYILIVLTNMLTNTVHANQADNNSLLIRNARIVSGDNPTASATRDVLIQGNTIIAVGENLQHQGKVIDATSKYLIPGLIDTHVHLGGIPGYKDDGSMNKELVENTLQQIPRNYLYFGFTTLLDLTGSAEFIDQWNSNELAPQALRCAPVTIPNGYPMAWLDKHEQFLVPHAKYMLFDSSQKQLYPTNFNAVQHSPKAIANRVKTDGATCIKVFYETGFGPKKGLPVPAVELVQSLVKYAHELGLPVYLHGNSQVSYEFALATGVDTVVHGMWHWGSFQNASQDKLKIFAKKFSNKDIAIQPTIQVIHGEQELFNNAYFDDERVINTMPADLIKWFKSEQGQWMTEIMAAQFLFSSKNKKELYSKVKTTYKTPIEQVNLMSHLLAENGTTLLFGSDTPSGPFYTQFPGINGRFEMDRWLDAGLSLHQLFAGLTINNAKNLGMQNTIGQIKQGFRANLLLLDLNPLKTINAYDSINWIIMNGKFIERQSLAVSHAE</sequence>
<dbReference type="PANTHER" id="PTHR43135:SF3">
    <property type="entry name" value="ALPHA-D-RIBOSE 1-METHYLPHOSPHONATE 5-TRIPHOSPHATE DIPHOSPHATASE"/>
    <property type="match status" value="1"/>
</dbReference>
<feature type="domain" description="Amidohydrolase 3" evidence="2">
    <location>
        <begin position="403"/>
        <end position="487"/>
    </location>
</feature>
<dbReference type="InterPro" id="IPR013108">
    <property type="entry name" value="Amidohydro_3"/>
</dbReference>
<dbReference type="Gene3D" id="2.30.40.10">
    <property type="entry name" value="Urease, subunit C, domain 1"/>
    <property type="match status" value="1"/>
</dbReference>
<reference evidence="3 4" key="1">
    <citation type="submission" date="2022-01" db="EMBL/GenBank/DDBJ databases">
        <title>Paraglaciecola sp. G1-23.</title>
        <authorList>
            <person name="Jin M.S."/>
            <person name="Han D.M."/>
            <person name="Kim H.M."/>
            <person name="Jeon C.O."/>
        </authorList>
    </citation>
    <scope>NUCLEOTIDE SEQUENCE [LARGE SCALE GENOMIC DNA]</scope>
    <source>
        <strain evidence="3 4">G1-23</strain>
    </source>
</reference>
<dbReference type="PANTHER" id="PTHR43135">
    <property type="entry name" value="ALPHA-D-RIBOSE 1-METHYLPHOSPHONATE 5-TRIPHOSPHATE DIPHOSPHATASE"/>
    <property type="match status" value="1"/>
</dbReference>
<dbReference type="RefSeq" id="WP_235310699.1">
    <property type="nucleotide sequence ID" value="NZ_JAKGAS010000002.1"/>
</dbReference>
<evidence type="ECO:0000259" key="2">
    <source>
        <dbReference type="Pfam" id="PF07969"/>
    </source>
</evidence>
<keyword evidence="1" id="KW-1133">Transmembrane helix</keyword>
<evidence type="ECO:0000313" key="4">
    <source>
        <dbReference type="Proteomes" id="UP001521137"/>
    </source>
</evidence>
<protein>
    <submittedName>
        <fullName evidence="3">Amidohydrolase family protein</fullName>
    </submittedName>
</protein>
<keyword evidence="1" id="KW-0812">Transmembrane</keyword>
<evidence type="ECO:0000256" key="1">
    <source>
        <dbReference type="SAM" id="Phobius"/>
    </source>
</evidence>
<feature type="transmembrane region" description="Helical" evidence="1">
    <location>
        <begin position="12"/>
        <end position="33"/>
    </location>
</feature>
<organism evidence="3 4">
    <name type="scientific">Paraglaciecola algarum</name>
    <dbReference type="NCBI Taxonomy" id="3050085"/>
    <lineage>
        <taxon>Bacteria</taxon>
        <taxon>Pseudomonadati</taxon>
        <taxon>Pseudomonadota</taxon>
        <taxon>Gammaproteobacteria</taxon>
        <taxon>Alteromonadales</taxon>
        <taxon>Alteromonadaceae</taxon>
        <taxon>Paraglaciecola</taxon>
    </lineage>
</organism>
<comment type="caution">
    <text evidence="3">The sequence shown here is derived from an EMBL/GenBank/DDBJ whole genome shotgun (WGS) entry which is preliminary data.</text>
</comment>